<feature type="binding site" evidence="1">
    <location>
        <position position="5"/>
    </location>
    <ligand>
        <name>Zn(2+)</name>
        <dbReference type="ChEBI" id="CHEBI:29105"/>
    </ligand>
</feature>
<proteinExistence type="predicted"/>
<dbReference type="Pfam" id="PF03352">
    <property type="entry name" value="Adenine_glyco"/>
    <property type="match status" value="1"/>
</dbReference>
<protein>
    <submittedName>
        <fullName evidence="2">Dna-3-methyladenine glycosylase i</fullName>
    </submittedName>
</protein>
<dbReference type="STRING" id="1423792.FD09_GL001691"/>
<evidence type="ECO:0000256" key="1">
    <source>
        <dbReference type="PIRSR" id="PIRSR605019-1"/>
    </source>
</evidence>
<keyword evidence="3" id="KW-1185">Reference proteome</keyword>
<dbReference type="PANTHER" id="PTHR30037">
    <property type="entry name" value="DNA-3-METHYLADENINE GLYCOSYLASE 1"/>
    <property type="match status" value="1"/>
</dbReference>
<accession>A0A0R1MUJ2</accession>
<dbReference type="GO" id="GO:0006284">
    <property type="term" value="P:base-excision repair"/>
    <property type="evidence" value="ECO:0007669"/>
    <property type="project" value="InterPro"/>
</dbReference>
<dbReference type="SUPFAM" id="SSF48150">
    <property type="entry name" value="DNA-glycosylase"/>
    <property type="match status" value="1"/>
</dbReference>
<reference evidence="2 3" key="1">
    <citation type="journal article" date="2015" name="Genome Announc.">
        <title>Expanding the biotechnology potential of lactobacilli through comparative genomics of 213 strains and associated genera.</title>
        <authorList>
            <person name="Sun Z."/>
            <person name="Harris H.M."/>
            <person name="McCann A."/>
            <person name="Guo C."/>
            <person name="Argimon S."/>
            <person name="Zhang W."/>
            <person name="Yang X."/>
            <person name="Jeffery I.B."/>
            <person name="Cooney J.C."/>
            <person name="Kagawa T.F."/>
            <person name="Liu W."/>
            <person name="Song Y."/>
            <person name="Salvetti E."/>
            <person name="Wrobel A."/>
            <person name="Rasinkangas P."/>
            <person name="Parkhill J."/>
            <person name="Rea M.C."/>
            <person name="O'Sullivan O."/>
            <person name="Ritari J."/>
            <person name="Douillard F.P."/>
            <person name="Paul Ross R."/>
            <person name="Yang R."/>
            <person name="Briner A.E."/>
            <person name="Felis G.E."/>
            <person name="de Vos W.M."/>
            <person name="Barrangou R."/>
            <person name="Klaenhammer T.R."/>
            <person name="Caufield P.W."/>
            <person name="Cui Y."/>
            <person name="Zhang H."/>
            <person name="O'Toole P.W."/>
        </authorList>
    </citation>
    <scope>NUCLEOTIDE SEQUENCE [LARGE SCALE GENOMIC DNA]</scope>
    <source>
        <strain evidence="2 3">DSM 12744</strain>
    </source>
</reference>
<dbReference type="PANTHER" id="PTHR30037:SF4">
    <property type="entry name" value="DNA-3-METHYLADENINE GLYCOSYLASE I"/>
    <property type="match status" value="1"/>
</dbReference>
<dbReference type="GO" id="GO:0008725">
    <property type="term" value="F:DNA-3-methyladenine glycosylase activity"/>
    <property type="evidence" value="ECO:0007669"/>
    <property type="project" value="InterPro"/>
</dbReference>
<dbReference type="Proteomes" id="UP000051330">
    <property type="component" value="Unassembled WGS sequence"/>
</dbReference>
<dbReference type="Gene3D" id="1.10.340.30">
    <property type="entry name" value="Hypothetical protein, domain 2"/>
    <property type="match status" value="1"/>
</dbReference>
<dbReference type="PATRIC" id="fig|1423792.3.peg.1715"/>
<gene>
    <name evidence="2" type="ORF">FD09_GL001691</name>
</gene>
<feature type="binding site" evidence="1">
    <location>
        <position position="167"/>
    </location>
    <ligand>
        <name>Zn(2+)</name>
        <dbReference type="ChEBI" id="CHEBI:29105"/>
    </ligand>
</feature>
<keyword evidence="1" id="KW-0862">Zinc</keyword>
<dbReference type="InterPro" id="IPR005019">
    <property type="entry name" value="Adenine_glyco"/>
</dbReference>
<sequence length="181" mass="20797">MLAYHDREWGRPQTNERALFELLSLEIMQAGLSWQTVLNKRSAFKTAFANFDIDQVARFDSVQEQALLQNAEIIRNRRKIRAIIQNARAIQQLHTQGETLTTLVWSYVHGQPIVGHYHHAAEVPTTTPLAERIGKDMKKQGFSFVGPKIVYSWLEGCGIVNDHLVDCCCFRETSRLQPKFE</sequence>
<dbReference type="GO" id="GO:0046872">
    <property type="term" value="F:metal ion binding"/>
    <property type="evidence" value="ECO:0007669"/>
    <property type="project" value="UniProtKB-KW"/>
</dbReference>
<keyword evidence="1" id="KW-0479">Metal-binding</keyword>
<dbReference type="EMBL" id="AZEC01000027">
    <property type="protein sequence ID" value="KRL08067.1"/>
    <property type="molecule type" value="Genomic_DNA"/>
</dbReference>
<dbReference type="InterPro" id="IPR011257">
    <property type="entry name" value="DNA_glycosylase"/>
</dbReference>
<comment type="caution">
    <text evidence="2">The sequence shown here is derived from an EMBL/GenBank/DDBJ whole genome shotgun (WGS) entry which is preliminary data.</text>
</comment>
<dbReference type="AlphaFoldDB" id="A0A0R1MUJ2"/>
<name>A0A0R1MUJ2_9LACO</name>
<evidence type="ECO:0000313" key="2">
    <source>
        <dbReference type="EMBL" id="KRL08067.1"/>
    </source>
</evidence>
<organism evidence="2 3">
    <name type="scientific">Schleiferilactobacillus perolens DSM 12744</name>
    <dbReference type="NCBI Taxonomy" id="1423792"/>
    <lineage>
        <taxon>Bacteria</taxon>
        <taxon>Bacillati</taxon>
        <taxon>Bacillota</taxon>
        <taxon>Bacilli</taxon>
        <taxon>Lactobacillales</taxon>
        <taxon>Lactobacillaceae</taxon>
        <taxon>Schleiferilactobacillus</taxon>
    </lineage>
</organism>
<feature type="binding site" evidence="1">
    <location>
        <position position="163"/>
    </location>
    <ligand>
        <name>Zn(2+)</name>
        <dbReference type="ChEBI" id="CHEBI:29105"/>
    </ligand>
</feature>
<dbReference type="InterPro" id="IPR052891">
    <property type="entry name" value="DNA-3mA_glycosylase"/>
</dbReference>
<evidence type="ECO:0000313" key="3">
    <source>
        <dbReference type="Proteomes" id="UP000051330"/>
    </source>
</evidence>